<dbReference type="EMBL" id="JTCM02000034">
    <property type="protein sequence ID" value="NEU74079.1"/>
    <property type="molecule type" value="Genomic_DNA"/>
</dbReference>
<evidence type="ECO:0000313" key="2">
    <source>
        <dbReference type="EMBL" id="NEU74079.1"/>
    </source>
</evidence>
<protein>
    <submittedName>
        <fullName evidence="2">Uncharacterized protein</fullName>
    </submittedName>
</protein>
<gene>
    <name evidence="2" type="ORF">PI95_016320</name>
</gene>
<name>A0A846HBF3_9CYAN</name>
<feature type="coiled-coil region" evidence="1">
    <location>
        <begin position="56"/>
        <end position="83"/>
    </location>
</feature>
<dbReference type="RefSeq" id="WP_039741344.1">
    <property type="nucleotide sequence ID" value="NZ_JTCM02000034.1"/>
</dbReference>
<sequence>MTEGDRINRMEDQLIDMRLAVSALLETVTQHQRNFETIQRNFQTMQGNFDTVVAEIRDIRIEMQDMRTDMLQMQSEIRGLQTENSRILDILQNRNTEGES</sequence>
<accession>A0A846HBF3</accession>
<comment type="caution">
    <text evidence="2">The sequence shown here is derived from an EMBL/GenBank/DDBJ whole genome shotgun (WGS) entry which is preliminary data.</text>
</comment>
<organism evidence="2 3">
    <name type="scientific">Hassallia byssoidea VB512170</name>
    <dbReference type="NCBI Taxonomy" id="1304833"/>
    <lineage>
        <taxon>Bacteria</taxon>
        <taxon>Bacillati</taxon>
        <taxon>Cyanobacteriota</taxon>
        <taxon>Cyanophyceae</taxon>
        <taxon>Nostocales</taxon>
        <taxon>Tolypothrichaceae</taxon>
        <taxon>Hassallia</taxon>
    </lineage>
</organism>
<reference evidence="2 3" key="1">
    <citation type="journal article" date="2015" name="Genome Announc.">
        <title>Draft Genome Sequence of Cyanobacterium Hassallia byssoidea Strain VB512170, Isolated from Monuments in India.</title>
        <authorList>
            <person name="Singh D."/>
            <person name="Chandrababunaidu M.M."/>
            <person name="Panda A."/>
            <person name="Sen D."/>
            <person name="Bhattacharyya S."/>
            <person name="Adhikary S.P."/>
            <person name="Tripathy S."/>
        </authorList>
    </citation>
    <scope>NUCLEOTIDE SEQUENCE [LARGE SCALE GENOMIC DNA]</scope>
    <source>
        <strain evidence="2 3">VB512170</strain>
    </source>
</reference>
<keyword evidence="1" id="KW-0175">Coiled coil</keyword>
<evidence type="ECO:0000313" key="3">
    <source>
        <dbReference type="Proteomes" id="UP000031549"/>
    </source>
</evidence>
<dbReference type="Gene3D" id="1.10.287.2610">
    <property type="match status" value="1"/>
</dbReference>
<keyword evidence="3" id="KW-1185">Reference proteome</keyword>
<proteinExistence type="predicted"/>
<dbReference type="Proteomes" id="UP000031549">
    <property type="component" value="Unassembled WGS sequence"/>
</dbReference>
<dbReference type="AlphaFoldDB" id="A0A846HBF3"/>
<evidence type="ECO:0000256" key="1">
    <source>
        <dbReference type="SAM" id="Coils"/>
    </source>
</evidence>